<keyword evidence="1" id="KW-0812">Transmembrane</keyword>
<dbReference type="PANTHER" id="PTHR34781:SF2">
    <property type="entry name" value="TRANSMEMBRANE PROTEIN"/>
    <property type="match status" value="1"/>
</dbReference>
<reference evidence="2 3" key="1">
    <citation type="journal article" date="2022" name="Nat. Plants">
        <title>Genomes of leafy and leafless Platanthera orchids illuminate the evolution of mycoheterotrophy.</title>
        <authorList>
            <person name="Li M.H."/>
            <person name="Liu K.W."/>
            <person name="Li Z."/>
            <person name="Lu H.C."/>
            <person name="Ye Q.L."/>
            <person name="Zhang D."/>
            <person name="Wang J.Y."/>
            <person name="Li Y.F."/>
            <person name="Zhong Z.M."/>
            <person name="Liu X."/>
            <person name="Yu X."/>
            <person name="Liu D.K."/>
            <person name="Tu X.D."/>
            <person name="Liu B."/>
            <person name="Hao Y."/>
            <person name="Liao X.Y."/>
            <person name="Jiang Y.T."/>
            <person name="Sun W.H."/>
            <person name="Chen J."/>
            <person name="Chen Y.Q."/>
            <person name="Ai Y."/>
            <person name="Zhai J.W."/>
            <person name="Wu S.S."/>
            <person name="Zhou Z."/>
            <person name="Hsiao Y.Y."/>
            <person name="Wu W.L."/>
            <person name="Chen Y.Y."/>
            <person name="Lin Y.F."/>
            <person name="Hsu J.L."/>
            <person name="Li C.Y."/>
            <person name="Wang Z.W."/>
            <person name="Zhao X."/>
            <person name="Zhong W.Y."/>
            <person name="Ma X.K."/>
            <person name="Ma L."/>
            <person name="Huang J."/>
            <person name="Chen G.Z."/>
            <person name="Huang M.Z."/>
            <person name="Huang L."/>
            <person name="Peng D.H."/>
            <person name="Luo Y.B."/>
            <person name="Zou S.Q."/>
            <person name="Chen S.P."/>
            <person name="Lan S."/>
            <person name="Tsai W.C."/>
            <person name="Van de Peer Y."/>
            <person name="Liu Z.J."/>
        </authorList>
    </citation>
    <scope>NUCLEOTIDE SEQUENCE [LARGE SCALE GENOMIC DNA]</scope>
    <source>
        <strain evidence="2">Lor288</strain>
    </source>
</reference>
<dbReference type="PANTHER" id="PTHR34781">
    <property type="entry name" value="TRANSMEMBRANE PROTEIN"/>
    <property type="match status" value="1"/>
</dbReference>
<protein>
    <recommendedName>
        <fullName evidence="4">Transmembrane protein</fullName>
    </recommendedName>
</protein>
<keyword evidence="1" id="KW-1133">Transmembrane helix</keyword>
<evidence type="ECO:0000313" key="3">
    <source>
        <dbReference type="Proteomes" id="UP001412067"/>
    </source>
</evidence>
<feature type="transmembrane region" description="Helical" evidence="1">
    <location>
        <begin position="73"/>
        <end position="94"/>
    </location>
</feature>
<gene>
    <name evidence="2" type="ORF">KSP40_PGU012724</name>
</gene>
<evidence type="ECO:0008006" key="4">
    <source>
        <dbReference type="Google" id="ProtNLM"/>
    </source>
</evidence>
<accession>A0ABR2ML79</accession>
<feature type="transmembrane region" description="Helical" evidence="1">
    <location>
        <begin position="45"/>
        <end position="66"/>
    </location>
</feature>
<evidence type="ECO:0000313" key="2">
    <source>
        <dbReference type="EMBL" id="KAK8964751.1"/>
    </source>
</evidence>
<keyword evidence="1" id="KW-0472">Membrane</keyword>
<evidence type="ECO:0000256" key="1">
    <source>
        <dbReference type="SAM" id="Phobius"/>
    </source>
</evidence>
<sequence length="119" mass="12705">MDGDDQQHSRLFNELCALIFSVLRSPHLLFHSAPPPRSQFTPSGLASLLLGASLALMLCGSITFVLGCILMPWVIGLVMFLYFLGVISSISGIGKAILCSSVPSPTKISLDDVSGMPLR</sequence>
<name>A0ABR2ML79_9ASPA</name>
<dbReference type="Proteomes" id="UP001412067">
    <property type="component" value="Unassembled WGS sequence"/>
</dbReference>
<comment type="caution">
    <text evidence="2">The sequence shown here is derived from an EMBL/GenBank/DDBJ whole genome shotgun (WGS) entry which is preliminary data.</text>
</comment>
<keyword evidence="3" id="KW-1185">Reference proteome</keyword>
<organism evidence="2 3">
    <name type="scientific">Platanthera guangdongensis</name>
    <dbReference type="NCBI Taxonomy" id="2320717"/>
    <lineage>
        <taxon>Eukaryota</taxon>
        <taxon>Viridiplantae</taxon>
        <taxon>Streptophyta</taxon>
        <taxon>Embryophyta</taxon>
        <taxon>Tracheophyta</taxon>
        <taxon>Spermatophyta</taxon>
        <taxon>Magnoliopsida</taxon>
        <taxon>Liliopsida</taxon>
        <taxon>Asparagales</taxon>
        <taxon>Orchidaceae</taxon>
        <taxon>Orchidoideae</taxon>
        <taxon>Orchideae</taxon>
        <taxon>Orchidinae</taxon>
        <taxon>Platanthera</taxon>
    </lineage>
</organism>
<proteinExistence type="predicted"/>
<dbReference type="EMBL" id="JBBWWR010000006">
    <property type="protein sequence ID" value="KAK8964751.1"/>
    <property type="molecule type" value="Genomic_DNA"/>
</dbReference>